<dbReference type="Proteomes" id="UP000064967">
    <property type="component" value="Chromosome"/>
</dbReference>
<evidence type="ECO:0000313" key="2">
    <source>
        <dbReference type="EMBL" id="AKU98936.1"/>
    </source>
</evidence>
<gene>
    <name evidence="2" type="ORF">AKJ09_05600</name>
</gene>
<dbReference type="RefSeq" id="WP_146650075.1">
    <property type="nucleotide sequence ID" value="NZ_CP012333.1"/>
</dbReference>
<accession>A0A0K1PZX6</accession>
<name>A0A0K1PZX6_9BACT</name>
<dbReference type="OrthoDB" id="5499698at2"/>
<evidence type="ECO:0000256" key="1">
    <source>
        <dbReference type="SAM" id="Coils"/>
    </source>
</evidence>
<keyword evidence="1" id="KW-0175">Coiled coil</keyword>
<feature type="coiled-coil region" evidence="1">
    <location>
        <begin position="162"/>
        <end position="189"/>
    </location>
</feature>
<dbReference type="KEGG" id="llu:AKJ09_05600"/>
<keyword evidence="3" id="KW-1185">Reference proteome</keyword>
<dbReference type="EMBL" id="CP012333">
    <property type="protein sequence ID" value="AKU98936.1"/>
    <property type="molecule type" value="Genomic_DNA"/>
</dbReference>
<reference evidence="2 3" key="1">
    <citation type="submission" date="2015-08" db="EMBL/GenBank/DDBJ databases">
        <authorList>
            <person name="Babu N.S."/>
            <person name="Beckwith C.J."/>
            <person name="Beseler K.G."/>
            <person name="Brison A."/>
            <person name="Carone J.V."/>
            <person name="Caskin T.P."/>
            <person name="Diamond M."/>
            <person name="Durham M.E."/>
            <person name="Foxe J.M."/>
            <person name="Go M."/>
            <person name="Henderson B.A."/>
            <person name="Jones I.B."/>
            <person name="McGettigan J.A."/>
            <person name="Micheletti S.J."/>
            <person name="Nasrallah M.E."/>
            <person name="Ortiz D."/>
            <person name="Piller C.R."/>
            <person name="Privatt S.R."/>
            <person name="Schneider S.L."/>
            <person name="Sharp S."/>
            <person name="Smith T.C."/>
            <person name="Stanton J.D."/>
            <person name="Ullery H.E."/>
            <person name="Wilson R.J."/>
            <person name="Serrano M.G."/>
            <person name="Buck G."/>
            <person name="Lee V."/>
            <person name="Wang Y."/>
            <person name="Carvalho R."/>
            <person name="Voegtly L."/>
            <person name="Shi R."/>
            <person name="Duckworth R."/>
            <person name="Johnson A."/>
            <person name="Loviza R."/>
            <person name="Walstead R."/>
            <person name="Shah Z."/>
            <person name="Kiflezghi M."/>
            <person name="Wade K."/>
            <person name="Ball S.L."/>
            <person name="Bradley K.W."/>
            <person name="Asai D.J."/>
            <person name="Bowman C.A."/>
            <person name="Russell D.A."/>
            <person name="Pope W.H."/>
            <person name="Jacobs-Sera D."/>
            <person name="Hendrix R.W."/>
            <person name="Hatfull G.F."/>
        </authorList>
    </citation>
    <scope>NUCLEOTIDE SEQUENCE [LARGE SCALE GENOMIC DNA]</scope>
    <source>
        <strain evidence="2 3">DSM 27648</strain>
    </source>
</reference>
<organism evidence="2 3">
    <name type="scientific">Labilithrix luteola</name>
    <dbReference type="NCBI Taxonomy" id="1391654"/>
    <lineage>
        <taxon>Bacteria</taxon>
        <taxon>Pseudomonadati</taxon>
        <taxon>Myxococcota</taxon>
        <taxon>Polyangia</taxon>
        <taxon>Polyangiales</taxon>
        <taxon>Labilitrichaceae</taxon>
        <taxon>Labilithrix</taxon>
    </lineage>
</organism>
<evidence type="ECO:0000313" key="3">
    <source>
        <dbReference type="Proteomes" id="UP000064967"/>
    </source>
</evidence>
<proteinExistence type="predicted"/>
<dbReference type="AlphaFoldDB" id="A0A0K1PZX6"/>
<sequence>MQPTNVDRALAALEEQYADDPERVECLRRTRRFKASWLELAEALAEVRRNKSWERWSYDSFETYFKSELKLRQETVDKLTGSFMFLHKSAPEILKRDPLDAPLPSYQAVDFLRRAEERAAEEDSGVTDETIVDIRKRVLEDGVPVATVARLYKDTLFPVSEAEKADKERKDLKNAATKLRELLEETKAVPKGVATEAAEIIARLLEELSEVDKAA</sequence>
<dbReference type="STRING" id="1391654.AKJ09_05600"/>
<protein>
    <submittedName>
        <fullName evidence="2">Uncharacterized protein</fullName>
    </submittedName>
</protein>